<sequence>MSKILVLVLFILVGCSTAKKEEVKTPPARPVAPKEFSRGELILGTQLLTKIFDEEMAPLSCVPDHDEASLLLRTIRPRMEVVQDDMEALLDDPKEVDQLVKTCDQNCTCGYVDELLREHQVSLSKNQRKILNTKKTDKELNRCMSFVQSTFCDSDLYKTLDQEKADFSFDEEAP</sequence>
<name>A0AAX4HJK0_9BACT</name>
<evidence type="ECO:0008006" key="3">
    <source>
        <dbReference type="Google" id="ProtNLM"/>
    </source>
</evidence>
<evidence type="ECO:0000313" key="1">
    <source>
        <dbReference type="EMBL" id="WPU63402.1"/>
    </source>
</evidence>
<gene>
    <name evidence="1" type="ORF">SOO65_11960</name>
</gene>
<evidence type="ECO:0000313" key="2">
    <source>
        <dbReference type="Proteomes" id="UP001324634"/>
    </source>
</evidence>
<organism evidence="1 2">
    <name type="scientific">Peredibacter starrii</name>
    <dbReference type="NCBI Taxonomy" id="28202"/>
    <lineage>
        <taxon>Bacteria</taxon>
        <taxon>Pseudomonadati</taxon>
        <taxon>Bdellovibrionota</taxon>
        <taxon>Bacteriovoracia</taxon>
        <taxon>Bacteriovoracales</taxon>
        <taxon>Bacteriovoracaceae</taxon>
        <taxon>Peredibacter</taxon>
    </lineage>
</organism>
<keyword evidence="2" id="KW-1185">Reference proteome</keyword>
<protein>
    <recommendedName>
        <fullName evidence="3">Lipoprotein</fullName>
    </recommendedName>
</protein>
<proteinExistence type="predicted"/>
<dbReference type="Proteomes" id="UP001324634">
    <property type="component" value="Chromosome"/>
</dbReference>
<dbReference type="PROSITE" id="PS51257">
    <property type="entry name" value="PROKAR_LIPOPROTEIN"/>
    <property type="match status" value="1"/>
</dbReference>
<dbReference type="AlphaFoldDB" id="A0AAX4HJK0"/>
<accession>A0AAX4HJK0</accession>
<dbReference type="RefSeq" id="WP_321390046.1">
    <property type="nucleotide sequence ID" value="NZ_CP139487.1"/>
</dbReference>
<dbReference type="KEGG" id="psti:SOO65_11960"/>
<dbReference type="EMBL" id="CP139487">
    <property type="protein sequence ID" value="WPU63402.1"/>
    <property type="molecule type" value="Genomic_DNA"/>
</dbReference>
<reference evidence="1 2" key="1">
    <citation type="submission" date="2023-11" db="EMBL/GenBank/DDBJ databases">
        <title>Peredibacter starrii A3.12.</title>
        <authorList>
            <person name="Mitchell R.J."/>
        </authorList>
    </citation>
    <scope>NUCLEOTIDE SEQUENCE [LARGE SCALE GENOMIC DNA]</scope>
    <source>
        <strain evidence="1 2">A3.12</strain>
    </source>
</reference>